<name>A0A811ZPQ6_NYCPR</name>
<dbReference type="EMBL" id="CAJHUB010000769">
    <property type="protein sequence ID" value="CAD7690224.1"/>
    <property type="molecule type" value="Genomic_DNA"/>
</dbReference>
<dbReference type="Proteomes" id="UP000645828">
    <property type="component" value="Unassembled WGS sequence"/>
</dbReference>
<dbReference type="GO" id="GO:0005739">
    <property type="term" value="C:mitochondrion"/>
    <property type="evidence" value="ECO:0007669"/>
    <property type="project" value="InterPro"/>
</dbReference>
<feature type="compositionally biased region" description="Basic and acidic residues" evidence="1">
    <location>
        <begin position="66"/>
        <end position="76"/>
    </location>
</feature>
<protein>
    <submittedName>
        <fullName evidence="2">(raccoon dog) hypothetical protein</fullName>
    </submittedName>
</protein>
<comment type="caution">
    <text evidence="2">The sequence shown here is derived from an EMBL/GenBank/DDBJ whole genome shotgun (WGS) entry which is preliminary data.</text>
</comment>
<evidence type="ECO:0000256" key="1">
    <source>
        <dbReference type="SAM" id="MobiDB-lite"/>
    </source>
</evidence>
<gene>
    <name evidence="2" type="ORF">NYPRO_LOCUS23018</name>
</gene>
<accession>A0A811ZPQ6</accession>
<evidence type="ECO:0000313" key="3">
    <source>
        <dbReference type="Proteomes" id="UP000645828"/>
    </source>
</evidence>
<proteinExistence type="predicted"/>
<feature type="region of interest" description="Disordered" evidence="1">
    <location>
        <begin position="66"/>
        <end position="92"/>
    </location>
</feature>
<reference evidence="2" key="1">
    <citation type="submission" date="2020-12" db="EMBL/GenBank/DDBJ databases">
        <authorList>
            <consortium name="Molecular Ecology Group"/>
        </authorList>
    </citation>
    <scope>NUCLEOTIDE SEQUENCE</scope>
    <source>
        <strain evidence="2">TBG_1078</strain>
    </source>
</reference>
<dbReference type="Pfam" id="PF05676">
    <property type="entry name" value="NDUF_B7"/>
    <property type="match status" value="1"/>
</dbReference>
<dbReference type="InterPro" id="IPR008698">
    <property type="entry name" value="NDUB7"/>
</dbReference>
<dbReference type="AlphaFoldDB" id="A0A811ZPQ6"/>
<sequence>MPTFPPDYAADERRAAGALAAILCAHHLIRLLKCKRNSLPNSPACKHEQRHWDCHEHLDCLMRREGKQREQREATDVARGQGAGEAAPEIVL</sequence>
<keyword evidence="3" id="KW-1185">Reference proteome</keyword>
<evidence type="ECO:0000313" key="2">
    <source>
        <dbReference type="EMBL" id="CAD7690224.1"/>
    </source>
</evidence>
<organism evidence="2 3">
    <name type="scientific">Nyctereutes procyonoides</name>
    <name type="common">Raccoon dog</name>
    <name type="synonym">Canis procyonoides</name>
    <dbReference type="NCBI Taxonomy" id="34880"/>
    <lineage>
        <taxon>Eukaryota</taxon>
        <taxon>Metazoa</taxon>
        <taxon>Chordata</taxon>
        <taxon>Craniata</taxon>
        <taxon>Vertebrata</taxon>
        <taxon>Euteleostomi</taxon>
        <taxon>Mammalia</taxon>
        <taxon>Eutheria</taxon>
        <taxon>Laurasiatheria</taxon>
        <taxon>Carnivora</taxon>
        <taxon>Caniformia</taxon>
        <taxon>Canidae</taxon>
        <taxon>Nyctereutes</taxon>
    </lineage>
</organism>